<comment type="subcellular location">
    <subcellularLocation>
        <location evidence="1">Cell membrane</location>
        <topology evidence="1">Multi-pass membrane protein</topology>
    </subcellularLocation>
</comment>
<feature type="binding site" evidence="11">
    <location>
        <position position="473"/>
    </location>
    <ligand>
        <name>Mn(2+)</name>
        <dbReference type="ChEBI" id="CHEBI:29035"/>
    </ligand>
</feature>
<name>A0A7W5CA46_9BACL</name>
<organism evidence="14 15">
    <name type="scientific">Paenibacillus endophyticus</name>
    <dbReference type="NCBI Taxonomy" id="1294268"/>
    <lineage>
        <taxon>Bacteria</taxon>
        <taxon>Bacillati</taxon>
        <taxon>Bacillota</taxon>
        <taxon>Bacilli</taxon>
        <taxon>Bacillales</taxon>
        <taxon>Paenibacillaceae</taxon>
        <taxon>Paenibacillus</taxon>
    </lineage>
</organism>
<evidence type="ECO:0000313" key="14">
    <source>
        <dbReference type="EMBL" id="MBB3153961.1"/>
    </source>
</evidence>
<keyword evidence="5 12" id="KW-0812">Transmembrane</keyword>
<dbReference type="RefSeq" id="WP_312890985.1">
    <property type="nucleotide sequence ID" value="NZ_CBCSLB010000013.1"/>
</dbReference>
<keyword evidence="10" id="KW-0479">Metal-binding</keyword>
<evidence type="ECO:0000256" key="7">
    <source>
        <dbReference type="ARBA" id="ARBA00023136"/>
    </source>
</evidence>
<evidence type="ECO:0000256" key="5">
    <source>
        <dbReference type="ARBA" id="ARBA00022692"/>
    </source>
</evidence>
<dbReference type="GO" id="GO:0046872">
    <property type="term" value="F:metal ion binding"/>
    <property type="evidence" value="ECO:0007669"/>
    <property type="project" value="UniProtKB-KW"/>
</dbReference>
<feature type="domain" description="Sulfatase N-terminal" evidence="13">
    <location>
        <begin position="246"/>
        <end position="536"/>
    </location>
</feature>
<evidence type="ECO:0000256" key="8">
    <source>
        <dbReference type="PIRNR" id="PIRNR005091"/>
    </source>
</evidence>
<dbReference type="SUPFAM" id="SSF53649">
    <property type="entry name" value="Alkaline phosphatase-like"/>
    <property type="match status" value="1"/>
</dbReference>
<dbReference type="Gene3D" id="3.40.720.10">
    <property type="entry name" value="Alkaline Phosphatase, subunit A"/>
    <property type="match status" value="1"/>
</dbReference>
<dbReference type="InterPro" id="IPR050448">
    <property type="entry name" value="OpgB/LTA_synthase_biosynth"/>
</dbReference>
<feature type="transmembrane region" description="Helical" evidence="12">
    <location>
        <begin position="149"/>
        <end position="170"/>
    </location>
</feature>
<gene>
    <name evidence="14" type="ORF">FHS16_004037</name>
</gene>
<dbReference type="CDD" id="cd16015">
    <property type="entry name" value="LTA_synthase"/>
    <property type="match status" value="1"/>
</dbReference>
<dbReference type="PANTHER" id="PTHR47371">
    <property type="entry name" value="LIPOTEICHOIC ACID SYNTHASE"/>
    <property type="match status" value="1"/>
</dbReference>
<protein>
    <submittedName>
        <fullName evidence="14">Phosphoglycerol transferase MdoB-like AlkP superfamily enzyme</fullName>
    </submittedName>
</protein>
<evidence type="ECO:0000256" key="2">
    <source>
        <dbReference type="ARBA" id="ARBA00004936"/>
    </source>
</evidence>
<keyword evidence="6 12" id="KW-1133">Transmembrane helix</keyword>
<dbReference type="AlphaFoldDB" id="A0A7W5CA46"/>
<comment type="similarity">
    <text evidence="3 8">Belongs to the LTA synthase family.</text>
</comment>
<evidence type="ECO:0000256" key="6">
    <source>
        <dbReference type="ARBA" id="ARBA00022989"/>
    </source>
</evidence>
<evidence type="ECO:0000259" key="13">
    <source>
        <dbReference type="Pfam" id="PF00884"/>
    </source>
</evidence>
<keyword evidence="4 8" id="KW-1003">Cell membrane</keyword>
<feature type="transmembrane region" description="Helical" evidence="12">
    <location>
        <begin position="118"/>
        <end position="137"/>
    </location>
</feature>
<evidence type="ECO:0000256" key="1">
    <source>
        <dbReference type="ARBA" id="ARBA00004651"/>
    </source>
</evidence>
<dbReference type="GO" id="GO:0005886">
    <property type="term" value="C:plasma membrane"/>
    <property type="evidence" value="ECO:0007669"/>
    <property type="project" value="UniProtKB-SubCell"/>
</dbReference>
<feature type="binding site" evidence="11">
    <location>
        <position position="472"/>
    </location>
    <ligand>
        <name>Mn(2+)</name>
        <dbReference type="ChEBI" id="CHEBI:29035"/>
    </ligand>
</feature>
<feature type="transmembrane region" description="Helical" evidence="12">
    <location>
        <begin position="64"/>
        <end position="87"/>
    </location>
</feature>
<comment type="pathway">
    <text evidence="2">Cell wall biogenesis; lipoteichoic acid biosynthesis.</text>
</comment>
<dbReference type="InterPro" id="IPR017850">
    <property type="entry name" value="Alkaline_phosphatase_core_sf"/>
</dbReference>
<reference evidence="14 15" key="1">
    <citation type="submission" date="2020-08" db="EMBL/GenBank/DDBJ databases">
        <title>Genomic Encyclopedia of Type Strains, Phase III (KMG-III): the genomes of soil and plant-associated and newly described type strains.</title>
        <authorList>
            <person name="Whitman W."/>
        </authorList>
    </citation>
    <scope>NUCLEOTIDE SEQUENCE [LARGE SCALE GENOMIC DNA]</scope>
    <source>
        <strain evidence="14 15">CECT 8234</strain>
    </source>
</reference>
<accession>A0A7W5CA46</accession>
<dbReference type="EMBL" id="JACHXW010000013">
    <property type="protein sequence ID" value="MBB3153961.1"/>
    <property type="molecule type" value="Genomic_DNA"/>
</dbReference>
<dbReference type="PIRSF" id="PIRSF005091">
    <property type="entry name" value="Mmb_sulf_HI1246"/>
    <property type="match status" value="1"/>
</dbReference>
<keyword evidence="7 8" id="KW-0472">Membrane</keyword>
<dbReference type="InterPro" id="IPR000917">
    <property type="entry name" value="Sulfatase_N"/>
</dbReference>
<evidence type="ECO:0000256" key="12">
    <source>
        <dbReference type="SAM" id="Phobius"/>
    </source>
</evidence>
<dbReference type="InterPro" id="IPR012160">
    <property type="entry name" value="LtaS-like"/>
</dbReference>
<evidence type="ECO:0000256" key="9">
    <source>
        <dbReference type="PIRSR" id="PIRSR005091-1"/>
    </source>
</evidence>
<sequence>MLLFSKRYGRSPFVVIFIMIMLKMLLFRHFIFHGIQADRLLADASAVLALLFIVELMTSARWKAAVFGIVNGIISLLLFASTIYFSYYGTVPTYTALHGLDQVLQVRTSVGSIMQPSFYLFFVDVIVLAVISVWNRLNGPLLEGRKRMVKPVYAGIAALLCLTVSGGYIWSGSSIPNEIVQAESLGFLDYQVAAAIKENKEQAALRSGSVEETSASAESLQADYFDQIGQAVEAGTPSFFGFAKGKNVIVIQMEAFQNFAVNLAVDGKPITPVLNELAKESFYFPHFFQQIGQGNTSDAEFLSNTSIYPTGVIAMSTGYGDRVLPSLPRLLGEKGYETNTFHINDVTFWDRNRMYPALGFAKYYDKPSFENDHFNSFGASDEELYKVGLSKLQELKGQNKSFYAQFVTTSSHHPFKVPGDKQKISMPDNLKDTQLGDYLTALNYTDYALGQFIDGLKASGMWENTVLVAYGDHYGLQKKDNDPAWVSEQLGITYDGDLDRFNIPLFVHVPGADGKVMDQVGGQVDIMPTVANLLGVSLKDEAYTAFGHDLLNMTSNVIGMRYYLPTGSFFNNDILFVPGKGFEDGKAIDIRTKQPVSDFGQYRADYDYILELMKLSDDYVRLLPKRAP</sequence>
<evidence type="ECO:0000256" key="3">
    <source>
        <dbReference type="ARBA" id="ARBA00009983"/>
    </source>
</evidence>
<dbReference type="Proteomes" id="UP000518605">
    <property type="component" value="Unassembled WGS sequence"/>
</dbReference>
<keyword evidence="14" id="KW-0808">Transferase</keyword>
<feature type="transmembrane region" description="Helical" evidence="12">
    <location>
        <begin position="12"/>
        <end position="34"/>
    </location>
</feature>
<proteinExistence type="inferred from homology"/>
<dbReference type="PANTHER" id="PTHR47371:SF3">
    <property type="entry name" value="PHOSPHOGLYCEROL TRANSFERASE I"/>
    <property type="match status" value="1"/>
</dbReference>
<evidence type="ECO:0000256" key="11">
    <source>
        <dbReference type="PIRSR" id="PIRSR005091-3"/>
    </source>
</evidence>
<evidence type="ECO:0000256" key="10">
    <source>
        <dbReference type="PIRSR" id="PIRSR005091-2"/>
    </source>
</evidence>
<keyword evidence="10" id="KW-0464">Manganese</keyword>
<dbReference type="Pfam" id="PF00884">
    <property type="entry name" value="Sulfatase"/>
    <property type="match status" value="1"/>
</dbReference>
<dbReference type="GO" id="GO:0016740">
    <property type="term" value="F:transferase activity"/>
    <property type="evidence" value="ECO:0007669"/>
    <property type="project" value="UniProtKB-KW"/>
</dbReference>
<comment type="caution">
    <text evidence="14">The sequence shown here is derived from an EMBL/GenBank/DDBJ whole genome shotgun (WGS) entry which is preliminary data.</text>
</comment>
<feature type="active site" evidence="9">
    <location>
        <position position="296"/>
    </location>
</feature>
<dbReference type="Gene3D" id="3.30.1120.170">
    <property type="match status" value="1"/>
</dbReference>
<feature type="transmembrane region" description="Helical" evidence="12">
    <location>
        <begin position="40"/>
        <end position="57"/>
    </location>
</feature>
<feature type="binding site" evidence="10">
    <location>
        <position position="412"/>
    </location>
    <ligand>
        <name>substrate</name>
    </ligand>
</feature>
<evidence type="ECO:0000313" key="15">
    <source>
        <dbReference type="Proteomes" id="UP000518605"/>
    </source>
</evidence>
<feature type="binding site" evidence="11">
    <location>
        <position position="254"/>
    </location>
    <ligand>
        <name>Mn(2+)</name>
        <dbReference type="ChEBI" id="CHEBI:29035"/>
    </ligand>
</feature>
<evidence type="ECO:0000256" key="4">
    <source>
        <dbReference type="ARBA" id="ARBA00022475"/>
    </source>
</evidence>
<keyword evidence="15" id="KW-1185">Reference proteome</keyword>
<feature type="binding site" evidence="11">
    <location>
        <position position="296"/>
    </location>
    <ligand>
        <name>Mn(2+)</name>
        <dbReference type="ChEBI" id="CHEBI:29035"/>
    </ligand>
</feature>